<proteinExistence type="inferred from homology"/>
<sequence>MLKDNAWPVGQIRVRQVHGIGVIELHGEFDIATALEALPALDAATCDDGRTVVLDLGPVTFFDVYALRLLCRAQDRVVARGGRLLVVCAHRNILKLLRAGGLLDRFDPLPTLAEAMERGAREAAG</sequence>
<dbReference type="CDD" id="cd07043">
    <property type="entry name" value="STAS_anti-anti-sigma_factors"/>
    <property type="match status" value="1"/>
</dbReference>
<reference evidence="4" key="1">
    <citation type="submission" date="2024-06" db="EMBL/GenBank/DDBJ databases">
        <title>Streptomyces sp. strain HUAS MG91 genome sequences.</title>
        <authorList>
            <person name="Mo P."/>
        </authorList>
    </citation>
    <scope>NUCLEOTIDE SEQUENCE</scope>
    <source>
        <strain evidence="4">HUAS MG91</strain>
    </source>
</reference>
<dbReference type="InterPro" id="IPR002645">
    <property type="entry name" value="STAS_dom"/>
</dbReference>
<dbReference type="Gene3D" id="3.30.750.24">
    <property type="entry name" value="STAS domain"/>
    <property type="match status" value="1"/>
</dbReference>
<protein>
    <recommendedName>
        <fullName evidence="2">Anti-sigma factor antagonist</fullName>
    </recommendedName>
</protein>
<dbReference type="SUPFAM" id="SSF52091">
    <property type="entry name" value="SpoIIaa-like"/>
    <property type="match status" value="1"/>
</dbReference>
<feature type="domain" description="STAS" evidence="3">
    <location>
        <begin position="10"/>
        <end position="119"/>
    </location>
</feature>
<dbReference type="EMBL" id="CP159534">
    <property type="protein sequence ID" value="XCJ74734.1"/>
    <property type="molecule type" value="Genomic_DNA"/>
</dbReference>
<name>A0AAU8J3X0_9ACTN</name>
<dbReference type="KEGG" id="stac:ABII15_34305"/>
<dbReference type="NCBIfam" id="TIGR00377">
    <property type="entry name" value="ant_ant_sig"/>
    <property type="match status" value="1"/>
</dbReference>
<evidence type="ECO:0000313" key="4">
    <source>
        <dbReference type="EMBL" id="XCJ74734.1"/>
    </source>
</evidence>
<dbReference type="InterPro" id="IPR036513">
    <property type="entry name" value="STAS_dom_sf"/>
</dbReference>
<gene>
    <name evidence="4" type="ORF">ABII15_34305</name>
</gene>
<dbReference type="AlphaFoldDB" id="A0AAU8J3X0"/>
<dbReference type="PANTHER" id="PTHR33495:SF2">
    <property type="entry name" value="ANTI-SIGMA FACTOR ANTAGONIST TM_1081-RELATED"/>
    <property type="match status" value="1"/>
</dbReference>
<dbReference type="InterPro" id="IPR003658">
    <property type="entry name" value="Anti-sigma_ant"/>
</dbReference>
<evidence type="ECO:0000256" key="2">
    <source>
        <dbReference type="RuleBase" id="RU003749"/>
    </source>
</evidence>
<dbReference type="Pfam" id="PF01740">
    <property type="entry name" value="STAS"/>
    <property type="match status" value="1"/>
</dbReference>
<evidence type="ECO:0000259" key="3">
    <source>
        <dbReference type="PROSITE" id="PS50801"/>
    </source>
</evidence>
<dbReference type="RefSeq" id="WP_353946171.1">
    <property type="nucleotide sequence ID" value="NZ_CP159534.1"/>
</dbReference>
<organism evidence="4">
    <name type="scientific">Streptomyces tabacisoli</name>
    <dbReference type="NCBI Taxonomy" id="3156398"/>
    <lineage>
        <taxon>Bacteria</taxon>
        <taxon>Bacillati</taxon>
        <taxon>Actinomycetota</taxon>
        <taxon>Actinomycetes</taxon>
        <taxon>Kitasatosporales</taxon>
        <taxon>Streptomycetaceae</taxon>
        <taxon>Streptomyces</taxon>
    </lineage>
</organism>
<comment type="similarity">
    <text evidence="1 2">Belongs to the anti-sigma-factor antagonist family.</text>
</comment>
<dbReference type="GO" id="GO:0043856">
    <property type="term" value="F:anti-sigma factor antagonist activity"/>
    <property type="evidence" value="ECO:0007669"/>
    <property type="project" value="InterPro"/>
</dbReference>
<accession>A0AAU8J3X0</accession>
<dbReference type="PROSITE" id="PS50801">
    <property type="entry name" value="STAS"/>
    <property type="match status" value="1"/>
</dbReference>
<dbReference type="PANTHER" id="PTHR33495">
    <property type="entry name" value="ANTI-SIGMA FACTOR ANTAGONIST TM_1081-RELATED-RELATED"/>
    <property type="match status" value="1"/>
</dbReference>
<evidence type="ECO:0000256" key="1">
    <source>
        <dbReference type="ARBA" id="ARBA00009013"/>
    </source>
</evidence>